<organism evidence="1">
    <name type="scientific">Candidatus Nitrosarchaeum limnium SFB1</name>
    <dbReference type="NCBI Taxonomy" id="886738"/>
    <lineage>
        <taxon>Archaea</taxon>
        <taxon>Nitrososphaerota</taxon>
        <taxon>Nitrososphaeria</taxon>
        <taxon>Nitrosopumilales</taxon>
        <taxon>Nitrosopumilaceae</taxon>
        <taxon>Nitrosarchaeum</taxon>
    </lineage>
</organism>
<protein>
    <submittedName>
        <fullName evidence="1">Uncharacterized protein</fullName>
    </submittedName>
</protein>
<name>F3KKP0_9ARCH</name>
<comment type="caution">
    <text evidence="1">The sequence shown here is derived from an EMBL/GenBank/DDBJ whole genome shotgun (WGS) entry which is preliminary data.</text>
</comment>
<dbReference type="EMBL" id="AEGP01000040">
    <property type="protein sequence ID" value="EGG42049.1"/>
    <property type="molecule type" value="Genomic_DNA"/>
</dbReference>
<proteinExistence type="predicted"/>
<evidence type="ECO:0000313" key="1">
    <source>
        <dbReference type="EMBL" id="EGG42049.1"/>
    </source>
</evidence>
<dbReference type="HOGENOM" id="CLU_2968271_0_0_2"/>
<reference evidence="1" key="1">
    <citation type="journal article" date="2011" name="PLoS ONE">
        <title>Genome of a low-salinity ammonia-oxidizing archaeon determined by single-cell and metagenomic analysis.</title>
        <authorList>
            <person name="Blainey P.C."/>
            <person name="Mosier A.C."/>
            <person name="Potanina A."/>
            <person name="Francis C.A."/>
            <person name="Quake S.R."/>
        </authorList>
    </citation>
    <scope>NUCLEOTIDE SEQUENCE [LARGE SCALE GENOMIC DNA]</scope>
    <source>
        <strain evidence="1">SFB1</strain>
    </source>
</reference>
<dbReference type="AlphaFoldDB" id="F3KKP0"/>
<sequence length="58" mass="6675">MAGFLGDKQSKVVHHLGNMKKECKIVEIKIIQRQYFTPDTIENAKSMNFSSCRWCIGN</sequence>
<gene>
    <name evidence="1" type="ORF">Nlim_1064</name>
</gene>
<accession>F3KKP0</accession>
<dbReference type="Proteomes" id="UP000004348">
    <property type="component" value="Chromosome"/>
</dbReference>